<evidence type="ECO:0000256" key="8">
    <source>
        <dbReference type="ARBA" id="ARBA00023136"/>
    </source>
</evidence>
<dbReference type="InterPro" id="IPR050173">
    <property type="entry name" value="ABC_transporter_C-like"/>
</dbReference>
<dbReference type="GO" id="GO:0140359">
    <property type="term" value="F:ABC-type transporter activity"/>
    <property type="evidence" value="ECO:0007669"/>
    <property type="project" value="InterPro"/>
</dbReference>
<evidence type="ECO:0000256" key="3">
    <source>
        <dbReference type="ARBA" id="ARBA00022448"/>
    </source>
</evidence>
<comment type="subcellular location">
    <subcellularLocation>
        <location evidence="1">Membrane</location>
        <topology evidence="1">Multi-pass membrane protein</topology>
    </subcellularLocation>
</comment>
<dbReference type="Pfam" id="PF00664">
    <property type="entry name" value="ABC_membrane"/>
    <property type="match status" value="1"/>
</dbReference>
<feature type="transmembrane region" description="Helical" evidence="9">
    <location>
        <begin position="224"/>
        <end position="244"/>
    </location>
</feature>
<feature type="domain" description="ABC transmembrane type-1" evidence="10">
    <location>
        <begin position="112"/>
        <end position="319"/>
    </location>
</feature>
<keyword evidence="4 9" id="KW-0812">Transmembrane</keyword>
<dbReference type="AlphaFoldDB" id="A0A5J4WF77"/>
<keyword evidence="3" id="KW-0813">Transport</keyword>
<reference evidence="11 12" key="1">
    <citation type="submission" date="2019-03" db="EMBL/GenBank/DDBJ databases">
        <title>Single cell metagenomics reveals metabolic interactions within the superorganism composed of flagellate Streblomastix strix and complex community of Bacteroidetes bacteria on its surface.</title>
        <authorList>
            <person name="Treitli S.C."/>
            <person name="Kolisko M."/>
            <person name="Husnik F."/>
            <person name="Keeling P."/>
            <person name="Hampl V."/>
        </authorList>
    </citation>
    <scope>NUCLEOTIDE SEQUENCE [LARGE SCALE GENOMIC DNA]</scope>
    <source>
        <strain evidence="11">ST1C</strain>
    </source>
</reference>
<keyword evidence="6" id="KW-0067">ATP-binding</keyword>
<evidence type="ECO:0000256" key="9">
    <source>
        <dbReference type="SAM" id="Phobius"/>
    </source>
</evidence>
<dbReference type="GO" id="GO:0016020">
    <property type="term" value="C:membrane"/>
    <property type="evidence" value="ECO:0007669"/>
    <property type="project" value="UniProtKB-SubCell"/>
</dbReference>
<dbReference type="SUPFAM" id="SSF90123">
    <property type="entry name" value="ABC transporter transmembrane region"/>
    <property type="match status" value="1"/>
</dbReference>
<evidence type="ECO:0000256" key="2">
    <source>
        <dbReference type="ARBA" id="ARBA00009726"/>
    </source>
</evidence>
<keyword evidence="5" id="KW-0547">Nucleotide-binding</keyword>
<proteinExistence type="inferred from homology"/>
<feature type="non-terminal residue" evidence="11">
    <location>
        <position position="319"/>
    </location>
</feature>
<comment type="caution">
    <text evidence="11">The sequence shown here is derived from an EMBL/GenBank/DDBJ whole genome shotgun (WGS) entry which is preliminary data.</text>
</comment>
<feature type="transmembrane region" description="Helical" evidence="9">
    <location>
        <begin position="93"/>
        <end position="126"/>
    </location>
</feature>
<evidence type="ECO:0000256" key="1">
    <source>
        <dbReference type="ARBA" id="ARBA00004141"/>
    </source>
</evidence>
<dbReference type="InterPro" id="IPR036640">
    <property type="entry name" value="ABC1_TM_sf"/>
</dbReference>
<dbReference type="PROSITE" id="PS50929">
    <property type="entry name" value="ABC_TM1F"/>
    <property type="match status" value="1"/>
</dbReference>
<organism evidence="11 12">
    <name type="scientific">Streblomastix strix</name>
    <dbReference type="NCBI Taxonomy" id="222440"/>
    <lineage>
        <taxon>Eukaryota</taxon>
        <taxon>Metamonada</taxon>
        <taxon>Preaxostyla</taxon>
        <taxon>Oxymonadida</taxon>
        <taxon>Streblomastigidae</taxon>
        <taxon>Streblomastix</taxon>
    </lineage>
</organism>
<protein>
    <submittedName>
        <fullName evidence="11">Putative Multidrug resistance-associated protein 1</fullName>
    </submittedName>
</protein>
<dbReference type="Gene3D" id="1.20.1560.10">
    <property type="entry name" value="ABC transporter type 1, transmembrane domain"/>
    <property type="match status" value="1"/>
</dbReference>
<name>A0A5J4WF77_9EUKA</name>
<evidence type="ECO:0000313" key="11">
    <source>
        <dbReference type="EMBL" id="KAA6393055.1"/>
    </source>
</evidence>
<dbReference type="PANTHER" id="PTHR24223">
    <property type="entry name" value="ATP-BINDING CASSETTE SUB-FAMILY C"/>
    <property type="match status" value="1"/>
</dbReference>
<evidence type="ECO:0000313" key="12">
    <source>
        <dbReference type="Proteomes" id="UP000324800"/>
    </source>
</evidence>
<keyword evidence="7 9" id="KW-1133">Transmembrane helix</keyword>
<evidence type="ECO:0000256" key="4">
    <source>
        <dbReference type="ARBA" id="ARBA00022692"/>
    </source>
</evidence>
<sequence length="319" mass="37005">MKEEKILPNREESNNWLANVFYCFYFPFICKRKPVTNEDVYECHSLDRSVLKVEHANSYLEKRMEKYDIAMKEWEEKQKENPEKKIKQPRKPYMLPMLFFGVGTRYLLLGQVMFFLTTIIAVIQPLLMRELLKAITKKQNDPDTGFPYAPAILIIGFQFMQYLCQSWAVRYNFHFGVQTRSALGGLIYNKTLNLNITAQSNIDTGKLLSLISVDVQNVGQNMWAFLNMIHVPVSIIIPLIFVFVDFGVTTFVAVGVIILIIAPQVFFSSRMGRAIKRYLGDNDTRLKVTNETIQGMRVVKYSGLENVFIDRIKQTRLPQ</sequence>
<dbReference type="OrthoDB" id="6500128at2759"/>
<evidence type="ECO:0000256" key="6">
    <source>
        <dbReference type="ARBA" id="ARBA00022840"/>
    </source>
</evidence>
<gene>
    <name evidence="11" type="ORF">EZS28_011415</name>
</gene>
<dbReference type="GO" id="GO:0005524">
    <property type="term" value="F:ATP binding"/>
    <property type="evidence" value="ECO:0007669"/>
    <property type="project" value="UniProtKB-KW"/>
</dbReference>
<accession>A0A5J4WF77</accession>
<comment type="similarity">
    <text evidence="2">Belongs to the ABC transporter superfamily. ABCC family. Conjugate transporter (TC 3.A.1.208) subfamily.</text>
</comment>
<dbReference type="Proteomes" id="UP000324800">
    <property type="component" value="Unassembled WGS sequence"/>
</dbReference>
<feature type="transmembrane region" description="Helical" evidence="9">
    <location>
        <begin position="146"/>
        <end position="164"/>
    </location>
</feature>
<dbReference type="EMBL" id="SNRW01002354">
    <property type="protein sequence ID" value="KAA6393055.1"/>
    <property type="molecule type" value="Genomic_DNA"/>
</dbReference>
<dbReference type="PANTHER" id="PTHR24223:SF456">
    <property type="entry name" value="MULTIDRUG RESISTANCE-ASSOCIATED PROTEIN LETHAL(2)03659"/>
    <property type="match status" value="1"/>
</dbReference>
<evidence type="ECO:0000256" key="7">
    <source>
        <dbReference type="ARBA" id="ARBA00022989"/>
    </source>
</evidence>
<evidence type="ECO:0000259" key="10">
    <source>
        <dbReference type="PROSITE" id="PS50929"/>
    </source>
</evidence>
<evidence type="ECO:0000256" key="5">
    <source>
        <dbReference type="ARBA" id="ARBA00022741"/>
    </source>
</evidence>
<feature type="transmembrane region" description="Helical" evidence="9">
    <location>
        <begin position="250"/>
        <end position="267"/>
    </location>
</feature>
<dbReference type="InterPro" id="IPR011527">
    <property type="entry name" value="ABC1_TM_dom"/>
</dbReference>
<keyword evidence="8 9" id="KW-0472">Membrane</keyword>